<comment type="similarity">
    <text evidence="1">Belongs to the peptidase S33 family.</text>
</comment>
<dbReference type="InterPro" id="IPR000639">
    <property type="entry name" value="Epox_hydrolase-like"/>
</dbReference>
<accession>A0A8H7CXM8</accession>
<protein>
    <submittedName>
        <fullName evidence="7">Alpha/beta-hydrolase</fullName>
    </submittedName>
</protein>
<sequence length="423" mass="46875">MRLTLNFVSHLVLTTTFTTIFVAASASNTGFDVKPFKIDLAGEIPHLKSLVNSTRLPATALYPNAGPSKGIDLETLRDLRTDWLTKYDWEAQQAELNQFSVVEFSLNVSDHWITVHFVHEKSAEPDAIPVILLHGWPGSFHEFVPVIKPLTESAVTSTGKKVAFNVVVPSLPGFVFSSAPPTTNWNNDDTARIFNTLMTEVLGYSTYAVHGTDWGSGVGYSMYASFNKTVRVTHLDFLAFLPPSAEEIAENNITLSDVQKVTEQRFTFYDSIGNSYFTEQTTKPNDIGLALNDNPVGQLAWIGSKFKLWSDPRAGTPPSVLNNTAILTSVSLYYLTQSFLSSVWIYAQNPTGFQTVYTKAATDAPLLFSQFEYNIGLWPKEYVAKLGNLVSYKVHDFGGHFAGLDNPPALIEDIRDIGIYFKA</sequence>
<dbReference type="AlphaFoldDB" id="A0A8H7CXM8"/>
<evidence type="ECO:0000256" key="1">
    <source>
        <dbReference type="ARBA" id="ARBA00010088"/>
    </source>
</evidence>
<feature type="chain" id="PRO_5034395038" evidence="5">
    <location>
        <begin position="27"/>
        <end position="423"/>
    </location>
</feature>
<comment type="caution">
    <text evidence="7">The sequence shown here is derived from an EMBL/GenBank/DDBJ whole genome shotgun (WGS) entry which is preliminary data.</text>
</comment>
<evidence type="ECO:0000259" key="6">
    <source>
        <dbReference type="Pfam" id="PF06441"/>
    </source>
</evidence>
<evidence type="ECO:0000313" key="7">
    <source>
        <dbReference type="EMBL" id="KAF7351957.1"/>
    </source>
</evidence>
<dbReference type="InterPro" id="IPR029058">
    <property type="entry name" value="AB_hydrolase_fold"/>
</dbReference>
<evidence type="ECO:0000256" key="3">
    <source>
        <dbReference type="ARBA" id="ARBA00022801"/>
    </source>
</evidence>
<dbReference type="GO" id="GO:0004301">
    <property type="term" value="F:epoxide hydrolase activity"/>
    <property type="evidence" value="ECO:0007669"/>
    <property type="project" value="TreeGrafter"/>
</dbReference>
<dbReference type="Gene3D" id="3.40.50.1820">
    <property type="entry name" value="alpha/beta hydrolase"/>
    <property type="match status" value="1"/>
</dbReference>
<keyword evidence="5" id="KW-0732">Signal</keyword>
<dbReference type="PRINTS" id="PR00412">
    <property type="entry name" value="EPOXHYDRLASE"/>
</dbReference>
<feature type="active site" description="Nucleophile" evidence="4">
    <location>
        <position position="213"/>
    </location>
</feature>
<feature type="signal peptide" evidence="5">
    <location>
        <begin position="1"/>
        <end position="26"/>
    </location>
</feature>
<dbReference type="OrthoDB" id="7130006at2759"/>
<dbReference type="EMBL" id="JACAZI010000009">
    <property type="protein sequence ID" value="KAF7351957.1"/>
    <property type="molecule type" value="Genomic_DNA"/>
</dbReference>
<reference evidence="7" key="1">
    <citation type="submission" date="2020-05" db="EMBL/GenBank/DDBJ databases">
        <title>Mycena genomes resolve the evolution of fungal bioluminescence.</title>
        <authorList>
            <person name="Tsai I.J."/>
        </authorList>
    </citation>
    <scope>NUCLEOTIDE SEQUENCE</scope>
    <source>
        <strain evidence="7">CCC161011</strain>
    </source>
</reference>
<dbReference type="PANTHER" id="PTHR21661">
    <property type="entry name" value="EPOXIDE HYDROLASE 1-RELATED"/>
    <property type="match status" value="1"/>
</dbReference>
<dbReference type="InterPro" id="IPR010497">
    <property type="entry name" value="Epoxide_hydro_N"/>
</dbReference>
<keyword evidence="2" id="KW-0058">Aromatic hydrocarbons catabolism</keyword>
<keyword evidence="3 7" id="KW-0378">Hydrolase</keyword>
<dbReference type="InterPro" id="IPR016292">
    <property type="entry name" value="Epoxide_hydrolase"/>
</dbReference>
<dbReference type="PANTHER" id="PTHR21661:SF35">
    <property type="entry name" value="EPOXIDE HYDROLASE"/>
    <property type="match status" value="1"/>
</dbReference>
<dbReference type="Proteomes" id="UP000620124">
    <property type="component" value="Unassembled WGS sequence"/>
</dbReference>
<feature type="active site" description="Proton donor" evidence="4">
    <location>
        <position position="346"/>
    </location>
</feature>
<name>A0A8H7CXM8_9AGAR</name>
<feature type="active site" description="Proton acceptor" evidence="4">
    <location>
        <position position="400"/>
    </location>
</feature>
<evidence type="ECO:0000313" key="8">
    <source>
        <dbReference type="Proteomes" id="UP000620124"/>
    </source>
</evidence>
<evidence type="ECO:0000256" key="5">
    <source>
        <dbReference type="SAM" id="SignalP"/>
    </source>
</evidence>
<organism evidence="7 8">
    <name type="scientific">Mycena venus</name>
    <dbReference type="NCBI Taxonomy" id="2733690"/>
    <lineage>
        <taxon>Eukaryota</taxon>
        <taxon>Fungi</taxon>
        <taxon>Dikarya</taxon>
        <taxon>Basidiomycota</taxon>
        <taxon>Agaricomycotina</taxon>
        <taxon>Agaricomycetes</taxon>
        <taxon>Agaricomycetidae</taxon>
        <taxon>Agaricales</taxon>
        <taxon>Marasmiineae</taxon>
        <taxon>Mycenaceae</taxon>
        <taxon>Mycena</taxon>
    </lineage>
</organism>
<dbReference type="Pfam" id="PF06441">
    <property type="entry name" value="EHN"/>
    <property type="match status" value="1"/>
</dbReference>
<evidence type="ECO:0000256" key="4">
    <source>
        <dbReference type="PIRSR" id="PIRSR001112-1"/>
    </source>
</evidence>
<dbReference type="PIRSF" id="PIRSF001112">
    <property type="entry name" value="Epoxide_hydrolase"/>
    <property type="match status" value="1"/>
</dbReference>
<dbReference type="SUPFAM" id="SSF53474">
    <property type="entry name" value="alpha/beta-Hydrolases"/>
    <property type="match status" value="1"/>
</dbReference>
<feature type="domain" description="Epoxide hydrolase N-terminal" evidence="6">
    <location>
        <begin position="33"/>
        <end position="143"/>
    </location>
</feature>
<dbReference type="GO" id="GO:0097176">
    <property type="term" value="P:epoxide metabolic process"/>
    <property type="evidence" value="ECO:0007669"/>
    <property type="project" value="TreeGrafter"/>
</dbReference>
<keyword evidence="8" id="KW-1185">Reference proteome</keyword>
<proteinExistence type="inferred from homology"/>
<gene>
    <name evidence="7" type="ORF">MVEN_01157800</name>
</gene>
<evidence type="ECO:0000256" key="2">
    <source>
        <dbReference type="ARBA" id="ARBA00022797"/>
    </source>
</evidence>